<organism evidence="3 4">
    <name type="scientific">Longivirga aurantiaca</name>
    <dbReference type="NCBI Taxonomy" id="1837743"/>
    <lineage>
        <taxon>Bacteria</taxon>
        <taxon>Bacillati</taxon>
        <taxon>Actinomycetota</taxon>
        <taxon>Actinomycetes</taxon>
        <taxon>Sporichthyales</taxon>
        <taxon>Sporichthyaceae</taxon>
        <taxon>Longivirga</taxon>
    </lineage>
</organism>
<protein>
    <submittedName>
        <fullName evidence="3">Ribonuclease domain-containing protein</fullName>
    </submittedName>
</protein>
<keyword evidence="4" id="KW-1185">Reference proteome</keyword>
<comment type="caution">
    <text evidence="3">The sequence shown here is derived from an EMBL/GenBank/DDBJ whole genome shotgun (WGS) entry which is preliminary data.</text>
</comment>
<reference evidence="4" key="1">
    <citation type="journal article" date="2019" name="Int. J. Syst. Evol. Microbiol.">
        <title>The Global Catalogue of Microorganisms (GCM) 10K type strain sequencing project: providing services to taxonomists for standard genome sequencing and annotation.</title>
        <authorList>
            <consortium name="The Broad Institute Genomics Platform"/>
            <consortium name="The Broad Institute Genome Sequencing Center for Infectious Disease"/>
            <person name="Wu L."/>
            <person name="Ma J."/>
        </authorList>
    </citation>
    <scope>NUCLEOTIDE SEQUENCE [LARGE SCALE GENOMIC DNA]</scope>
    <source>
        <strain evidence="4">CGMCC 4.7317</strain>
    </source>
</reference>
<dbReference type="Proteomes" id="UP001596138">
    <property type="component" value="Unassembled WGS sequence"/>
</dbReference>
<gene>
    <name evidence="3" type="ORF">ACFQGU_12805</name>
</gene>
<evidence type="ECO:0000256" key="1">
    <source>
        <dbReference type="ARBA" id="ARBA00022722"/>
    </source>
</evidence>
<proteinExistence type="predicted"/>
<keyword evidence="2" id="KW-0378">Hydrolase</keyword>
<dbReference type="RefSeq" id="WP_386767251.1">
    <property type="nucleotide sequence ID" value="NZ_JBHSTI010000008.1"/>
</dbReference>
<sequence length="152" mass="16065">MPGSLLLTRSVTRRTPLLLLLAVLALALLTACGGKTAPATAPGVVEQGLAPASATTNLDTMTVAELPPEGIETLRLIMDGGPFPYSKDGSTFQNREGILPQQSKGFYAEYTVETPGSDDRGARRIIGGDDGSRFYTDDHYSSFREVVSGEGS</sequence>
<evidence type="ECO:0000256" key="2">
    <source>
        <dbReference type="ARBA" id="ARBA00022801"/>
    </source>
</evidence>
<keyword evidence="1" id="KW-0540">Nuclease</keyword>
<evidence type="ECO:0000313" key="3">
    <source>
        <dbReference type="EMBL" id="MFC6238761.1"/>
    </source>
</evidence>
<evidence type="ECO:0000313" key="4">
    <source>
        <dbReference type="Proteomes" id="UP001596138"/>
    </source>
</evidence>
<dbReference type="InterPro" id="IPR000026">
    <property type="entry name" value="N1-like"/>
</dbReference>
<name>A0ABW1T228_9ACTN</name>
<dbReference type="EMBL" id="JBHSTI010000008">
    <property type="protein sequence ID" value="MFC6238761.1"/>
    <property type="molecule type" value="Genomic_DNA"/>
</dbReference>
<accession>A0ABW1T228</accession>
<dbReference type="Gene3D" id="3.10.450.30">
    <property type="entry name" value="Microbial ribonucleases"/>
    <property type="match status" value="1"/>
</dbReference>
<dbReference type="SUPFAM" id="SSF53933">
    <property type="entry name" value="Microbial ribonucleases"/>
    <property type="match status" value="1"/>
</dbReference>
<dbReference type="InterPro" id="IPR016191">
    <property type="entry name" value="Ribonuclease/ribotoxin"/>
</dbReference>
<dbReference type="Pfam" id="PF00545">
    <property type="entry name" value="Ribonuclease"/>
    <property type="match status" value="1"/>
</dbReference>